<reference evidence="2" key="1">
    <citation type="submission" date="2022-03" db="EMBL/GenBank/DDBJ databases">
        <authorList>
            <person name="Alioto T."/>
            <person name="Alioto T."/>
            <person name="Gomez Garrido J."/>
        </authorList>
    </citation>
    <scope>NUCLEOTIDE SEQUENCE</scope>
</reference>
<name>A0AAD1RXU5_PELCU</name>
<dbReference type="EMBL" id="OW240915">
    <property type="protein sequence ID" value="CAH2283340.1"/>
    <property type="molecule type" value="Genomic_DNA"/>
</dbReference>
<evidence type="ECO:0000313" key="2">
    <source>
        <dbReference type="EMBL" id="CAH2283340.1"/>
    </source>
</evidence>
<protein>
    <submittedName>
        <fullName evidence="2">Uncharacterized protein</fullName>
    </submittedName>
</protein>
<organism evidence="2 3">
    <name type="scientific">Pelobates cultripes</name>
    <name type="common">Western spadefoot toad</name>
    <dbReference type="NCBI Taxonomy" id="61616"/>
    <lineage>
        <taxon>Eukaryota</taxon>
        <taxon>Metazoa</taxon>
        <taxon>Chordata</taxon>
        <taxon>Craniata</taxon>
        <taxon>Vertebrata</taxon>
        <taxon>Euteleostomi</taxon>
        <taxon>Amphibia</taxon>
        <taxon>Batrachia</taxon>
        <taxon>Anura</taxon>
        <taxon>Pelobatoidea</taxon>
        <taxon>Pelobatidae</taxon>
        <taxon>Pelobates</taxon>
    </lineage>
</organism>
<accession>A0AAD1RXU5</accession>
<sequence>MDDFMSTLGTCGGSGPADNMAPGSLDLESGGSSTADGTREDTLALIRQELATISGEML</sequence>
<evidence type="ECO:0000313" key="3">
    <source>
        <dbReference type="Proteomes" id="UP001295444"/>
    </source>
</evidence>
<evidence type="ECO:0000256" key="1">
    <source>
        <dbReference type="SAM" id="MobiDB-lite"/>
    </source>
</evidence>
<keyword evidence="3" id="KW-1185">Reference proteome</keyword>
<proteinExistence type="predicted"/>
<gene>
    <name evidence="2" type="ORF">PECUL_23A039749</name>
</gene>
<dbReference type="Proteomes" id="UP001295444">
    <property type="component" value="Chromosome 04"/>
</dbReference>
<feature type="region of interest" description="Disordered" evidence="1">
    <location>
        <begin position="1"/>
        <end position="39"/>
    </location>
</feature>
<dbReference type="AlphaFoldDB" id="A0AAD1RXU5"/>